<gene>
    <name evidence="4" type="ORF">Sango_0214600</name>
</gene>
<dbReference type="CDD" id="cd16100">
    <property type="entry name" value="ARID"/>
    <property type="match status" value="1"/>
</dbReference>
<feature type="compositionally biased region" description="Basic and acidic residues" evidence="2">
    <location>
        <begin position="200"/>
        <end position="210"/>
    </location>
</feature>
<feature type="compositionally biased region" description="Basic and acidic residues" evidence="2">
    <location>
        <begin position="340"/>
        <end position="350"/>
    </location>
</feature>
<dbReference type="EMBL" id="JACGWL010000001">
    <property type="protein sequence ID" value="KAK4411416.1"/>
    <property type="molecule type" value="Genomic_DNA"/>
</dbReference>
<dbReference type="PANTHER" id="PTHR46410:SF1">
    <property type="entry name" value="AT-RICH INTERACTIVE DOMAIN-CONTAINING PROTEIN 1"/>
    <property type="match status" value="1"/>
</dbReference>
<evidence type="ECO:0000313" key="5">
    <source>
        <dbReference type="Proteomes" id="UP001289374"/>
    </source>
</evidence>
<evidence type="ECO:0000256" key="2">
    <source>
        <dbReference type="SAM" id="MobiDB-lite"/>
    </source>
</evidence>
<dbReference type="Pfam" id="PF01388">
    <property type="entry name" value="ARID"/>
    <property type="match status" value="1"/>
</dbReference>
<dbReference type="InterPro" id="IPR036431">
    <property type="entry name" value="ARID_dom_sf"/>
</dbReference>
<evidence type="ECO:0000256" key="1">
    <source>
        <dbReference type="ARBA" id="ARBA00023242"/>
    </source>
</evidence>
<dbReference type="GO" id="GO:0003677">
    <property type="term" value="F:DNA binding"/>
    <property type="evidence" value="ECO:0007669"/>
    <property type="project" value="InterPro"/>
</dbReference>
<dbReference type="InterPro" id="IPR000949">
    <property type="entry name" value="ELM2_dom"/>
</dbReference>
<dbReference type="PROSITE" id="PS51011">
    <property type="entry name" value="ARID"/>
    <property type="match status" value="1"/>
</dbReference>
<keyword evidence="1" id="KW-0539">Nucleus</keyword>
<evidence type="ECO:0000313" key="4">
    <source>
        <dbReference type="EMBL" id="KAK4411416.1"/>
    </source>
</evidence>
<feature type="region of interest" description="Disordered" evidence="2">
    <location>
        <begin position="200"/>
        <end position="239"/>
    </location>
</feature>
<feature type="compositionally biased region" description="Basic and acidic residues" evidence="2">
    <location>
        <begin position="1"/>
        <end position="10"/>
    </location>
</feature>
<dbReference type="PANTHER" id="PTHR46410">
    <property type="entry name" value="AT-RICH INTERACTIVE DOMAIN-CONTAINING PROTEIN 2"/>
    <property type="match status" value="1"/>
</dbReference>
<feature type="region of interest" description="Disordered" evidence="2">
    <location>
        <begin position="340"/>
        <end position="381"/>
    </location>
</feature>
<feature type="domain" description="ARID" evidence="3">
    <location>
        <begin position="37"/>
        <end position="130"/>
    </location>
</feature>
<keyword evidence="5" id="KW-1185">Reference proteome</keyword>
<evidence type="ECO:0000259" key="3">
    <source>
        <dbReference type="PROSITE" id="PS51011"/>
    </source>
</evidence>
<name>A0AAE1XGC1_9LAMI</name>
<dbReference type="SMART" id="SM00501">
    <property type="entry name" value="BRIGHT"/>
    <property type="match status" value="1"/>
</dbReference>
<feature type="compositionally biased region" description="Basic and acidic residues" evidence="2">
    <location>
        <begin position="219"/>
        <end position="229"/>
    </location>
</feature>
<proteinExistence type="predicted"/>
<comment type="caution">
    <text evidence="4">The sequence shown here is derived from an EMBL/GenBank/DDBJ whole genome shotgun (WGS) entry which is preliminary data.</text>
</comment>
<dbReference type="Proteomes" id="UP001289374">
    <property type="component" value="Unassembled WGS sequence"/>
</dbReference>
<reference evidence="4" key="2">
    <citation type="journal article" date="2024" name="Plant">
        <title>Genomic evolution and insights into agronomic trait innovations of Sesamum species.</title>
        <authorList>
            <person name="Miao H."/>
            <person name="Wang L."/>
            <person name="Qu L."/>
            <person name="Liu H."/>
            <person name="Sun Y."/>
            <person name="Le M."/>
            <person name="Wang Q."/>
            <person name="Wei S."/>
            <person name="Zheng Y."/>
            <person name="Lin W."/>
            <person name="Duan Y."/>
            <person name="Cao H."/>
            <person name="Xiong S."/>
            <person name="Wang X."/>
            <person name="Wei L."/>
            <person name="Li C."/>
            <person name="Ma Q."/>
            <person name="Ju M."/>
            <person name="Zhao R."/>
            <person name="Li G."/>
            <person name="Mu C."/>
            <person name="Tian Q."/>
            <person name="Mei H."/>
            <person name="Zhang T."/>
            <person name="Gao T."/>
            <person name="Zhang H."/>
        </authorList>
    </citation>
    <scope>NUCLEOTIDE SEQUENCE</scope>
    <source>
        <strain evidence="4">K16</strain>
    </source>
</reference>
<organism evidence="4 5">
    <name type="scientific">Sesamum angolense</name>
    <dbReference type="NCBI Taxonomy" id="2727404"/>
    <lineage>
        <taxon>Eukaryota</taxon>
        <taxon>Viridiplantae</taxon>
        <taxon>Streptophyta</taxon>
        <taxon>Embryophyta</taxon>
        <taxon>Tracheophyta</taxon>
        <taxon>Spermatophyta</taxon>
        <taxon>Magnoliopsida</taxon>
        <taxon>eudicotyledons</taxon>
        <taxon>Gunneridae</taxon>
        <taxon>Pentapetalae</taxon>
        <taxon>asterids</taxon>
        <taxon>lamiids</taxon>
        <taxon>Lamiales</taxon>
        <taxon>Pedaliaceae</taxon>
        <taxon>Sesamum</taxon>
    </lineage>
</organism>
<dbReference type="SUPFAM" id="SSF46774">
    <property type="entry name" value="ARID-like"/>
    <property type="match status" value="1"/>
</dbReference>
<dbReference type="SMART" id="SM01189">
    <property type="entry name" value="ELM2"/>
    <property type="match status" value="1"/>
</dbReference>
<dbReference type="SMART" id="SM01014">
    <property type="entry name" value="ARID"/>
    <property type="match status" value="1"/>
</dbReference>
<protein>
    <submittedName>
        <fullName evidence="4">AT-rich interactive domain-containing protein 1</fullName>
    </submittedName>
</protein>
<reference evidence="4" key="1">
    <citation type="submission" date="2020-06" db="EMBL/GenBank/DDBJ databases">
        <authorList>
            <person name="Li T."/>
            <person name="Hu X."/>
            <person name="Zhang T."/>
            <person name="Song X."/>
            <person name="Zhang H."/>
            <person name="Dai N."/>
            <person name="Sheng W."/>
            <person name="Hou X."/>
            <person name="Wei L."/>
        </authorList>
    </citation>
    <scope>NUCLEOTIDE SEQUENCE</scope>
    <source>
        <strain evidence="4">K16</strain>
        <tissue evidence="4">Leaf</tissue>
    </source>
</reference>
<sequence length="590" mass="67486">MAGWLKRENESSVEESLGAPQKTEVCSDSENENNSDKKLKSLFDEFLVVFLKEVSGISCFRPLPPLIGEGEEVDLFKLHVVVRDRGGYRGVSENGLWSLVAKDCGFDLRTGAALKLVYVKYLDTLDRWLRKVLKDQQRSETGDQETSLGFSGLLMELESDLKVFLPDKIKKGENFVEFKKSALGSGGEDFAELNMDVKTADKKSSRENREGNVNADGKQCVEKGGRVDDPATEDDPVSRKRKRECYMGMLNWIREVAKDPCDPAIGLLPERHKWKYYGSEVQWKQILMVREEMLLKRNVDTSPQQSVWQKKQKMHPSLYDNVQCSSERLRCSQRLLSAKDPSRKARERLNLESSSSDCESDDDSSDKPSDPTADSAGFWGKHRQKRIPIGTPFQADLPEFCAADYESDSKWLGTKIWPLDKGEQKKSLIERDRIGKGRQEICGCQFPGSPECVRFHVREKRRKVKLELGSAFYRWKFDGMGEDVALSWTKEDEKKFQEIVESNRLSSEKYFWDELFKFFPNKGREVLVSYYFNVFLLRRRGQQNRSSTSKIDSDDEESEFGPIANKFGQIAAKSPGSIFCSPKKSHSNSR</sequence>
<dbReference type="Gene3D" id="1.10.150.60">
    <property type="entry name" value="ARID DNA-binding domain"/>
    <property type="match status" value="1"/>
</dbReference>
<dbReference type="AlphaFoldDB" id="A0AAE1XGC1"/>
<dbReference type="InterPro" id="IPR001606">
    <property type="entry name" value="ARID_dom"/>
</dbReference>
<accession>A0AAE1XGC1</accession>
<feature type="region of interest" description="Disordered" evidence="2">
    <location>
        <begin position="1"/>
        <end position="34"/>
    </location>
</feature>